<gene>
    <name evidence="1" type="ORF">NO263_01175</name>
</gene>
<reference evidence="1 2" key="1">
    <citation type="submission" date="2022-07" db="EMBL/GenBank/DDBJ databases">
        <title>Genome stability of Gluconacetobacter entanii AV429.</title>
        <authorList>
            <person name="Trcek J."/>
            <person name="Cepec E."/>
        </authorList>
    </citation>
    <scope>NUCLEOTIDE SEQUENCE [LARGE SCALE GENOMIC DNA]</scope>
    <source>
        <strain evidence="1 2">AV429_2022</strain>
    </source>
</reference>
<keyword evidence="2" id="KW-1185">Reference proteome</keyword>
<comment type="caution">
    <text evidence="1">The sequence shown here is derived from an EMBL/GenBank/DDBJ whole genome shotgun (WGS) entry which is preliminary data.</text>
</comment>
<dbReference type="RefSeq" id="WP_171791553.1">
    <property type="nucleotide sequence ID" value="NZ_JABJWD010000113.1"/>
</dbReference>
<sequence>MDISIFCDESCHLEHDGHKIMLLGAVWCPTEAVRPISEAVRVLKRQYGLKAPDSTSHGFEVKWSKVGPAKAEFYEELVRLFLTDERLHFRAVVVPNKDSLDHSAFNQSHDEFYYKLYYTLLIRILENNKNFYKIYLDIKDTRGGPKVKKLHKYLCNSLKDQDCKILNRVEQIRSHESEIIQLCDLLLGAISYYNRGEVGSSTKLKLIDTLATYRRSHPRDLSSTSYLSEQKINLFYWGAARGPQ</sequence>
<protein>
    <submittedName>
        <fullName evidence="1">DUF3800 domain-containing protein</fullName>
    </submittedName>
</protein>
<evidence type="ECO:0000313" key="1">
    <source>
        <dbReference type="EMBL" id="MCW4589204.1"/>
    </source>
</evidence>
<evidence type="ECO:0000313" key="2">
    <source>
        <dbReference type="Proteomes" id="UP001526337"/>
    </source>
</evidence>
<dbReference type="Pfam" id="PF12686">
    <property type="entry name" value="DUF3800"/>
    <property type="match status" value="1"/>
</dbReference>
<dbReference type="InterPro" id="IPR024524">
    <property type="entry name" value="DUF3800"/>
</dbReference>
<dbReference type="Proteomes" id="UP001526337">
    <property type="component" value="Unassembled WGS sequence"/>
</dbReference>
<dbReference type="EMBL" id="JANGSQ010000065">
    <property type="protein sequence ID" value="MCW4589204.1"/>
    <property type="molecule type" value="Genomic_DNA"/>
</dbReference>
<accession>A0ABT3K1C6</accession>
<name>A0ABT3K1C6_9PROT</name>
<proteinExistence type="predicted"/>
<organism evidence="1 2">
    <name type="scientific">Gluconacetobacter entanii</name>
    <dbReference type="NCBI Taxonomy" id="108528"/>
    <lineage>
        <taxon>Bacteria</taxon>
        <taxon>Pseudomonadati</taxon>
        <taxon>Pseudomonadota</taxon>
        <taxon>Alphaproteobacteria</taxon>
        <taxon>Acetobacterales</taxon>
        <taxon>Acetobacteraceae</taxon>
        <taxon>Gluconacetobacter</taxon>
    </lineage>
</organism>